<evidence type="ECO:0000313" key="2">
    <source>
        <dbReference type="EMBL" id="BDG06130.1"/>
    </source>
</evidence>
<evidence type="ECO:0000313" key="3">
    <source>
        <dbReference type="Proteomes" id="UP001162891"/>
    </source>
</evidence>
<dbReference type="EMBL" id="AP025591">
    <property type="protein sequence ID" value="BDG06130.1"/>
    <property type="molecule type" value="Genomic_DNA"/>
</dbReference>
<reference evidence="3" key="1">
    <citation type="journal article" date="2022" name="Int. J. Syst. Evol. Microbiol.">
        <title>Anaeromyxobacter oryzae sp. nov., Anaeromyxobacter diazotrophicus sp. nov. and Anaeromyxobacter paludicola sp. nov., isolated from paddy soils.</title>
        <authorList>
            <person name="Itoh H."/>
            <person name="Xu Z."/>
            <person name="Mise K."/>
            <person name="Masuda Y."/>
            <person name="Ushijima N."/>
            <person name="Hayakawa C."/>
            <person name="Shiratori Y."/>
            <person name="Senoo K."/>
        </authorList>
    </citation>
    <scope>NUCLEOTIDE SEQUENCE [LARGE SCALE GENOMIC DNA]</scope>
    <source>
        <strain evidence="3">Red232</strain>
    </source>
</reference>
<dbReference type="RefSeq" id="WP_248355456.1">
    <property type="nucleotide sequence ID" value="NZ_AP025591.1"/>
</dbReference>
<feature type="compositionally biased region" description="Low complexity" evidence="1">
    <location>
        <begin position="146"/>
        <end position="160"/>
    </location>
</feature>
<organism evidence="2 3">
    <name type="scientific">Anaeromyxobacter oryzae</name>
    <dbReference type="NCBI Taxonomy" id="2918170"/>
    <lineage>
        <taxon>Bacteria</taxon>
        <taxon>Pseudomonadati</taxon>
        <taxon>Myxococcota</taxon>
        <taxon>Myxococcia</taxon>
        <taxon>Myxococcales</taxon>
        <taxon>Cystobacterineae</taxon>
        <taxon>Anaeromyxobacteraceae</taxon>
        <taxon>Anaeromyxobacter</taxon>
    </lineage>
</organism>
<evidence type="ECO:0000256" key="1">
    <source>
        <dbReference type="SAM" id="MobiDB-lite"/>
    </source>
</evidence>
<feature type="compositionally biased region" description="Low complexity" evidence="1">
    <location>
        <begin position="1"/>
        <end position="13"/>
    </location>
</feature>
<feature type="region of interest" description="Disordered" evidence="1">
    <location>
        <begin position="241"/>
        <end position="265"/>
    </location>
</feature>
<protein>
    <submittedName>
        <fullName evidence="2">Uncharacterized protein</fullName>
    </submittedName>
</protein>
<proteinExistence type="predicted"/>
<feature type="compositionally biased region" description="Low complexity" evidence="1">
    <location>
        <begin position="20"/>
        <end position="39"/>
    </location>
</feature>
<gene>
    <name evidence="2" type="ORF">AMOR_51260</name>
</gene>
<keyword evidence="3" id="KW-1185">Reference proteome</keyword>
<dbReference type="Proteomes" id="UP001162891">
    <property type="component" value="Chromosome"/>
</dbReference>
<feature type="compositionally biased region" description="Low complexity" evidence="1">
    <location>
        <begin position="51"/>
        <end position="68"/>
    </location>
</feature>
<sequence>MIAATTSAPAPAAAAPPDPGATTSARASAGAPPRSASAGVLLSQGEAGDLGTTTASGKGAAATSTRRTIARRTASVGYAPSASTAASVKASTAKAPTAKAPTAKAPLGFLSDTKLSVDERLFRLMMYVSDKYEKELDKKLKEIQTKAASTPASGSASKSSGSKKKSSLLGNLGGVLKAVAAPGLALLDIKEVQSVAKVVAGPALAAGATALGFPQAAPALMQLGPQIVGAASQLSTTLDALGGSSSGGGASSGGSSSSSSSSGTPEIDQVQIMELQRVMEKQKEMFGLVSNILGSMHQTRMSIINNVRA</sequence>
<feature type="region of interest" description="Disordered" evidence="1">
    <location>
        <begin position="144"/>
        <end position="164"/>
    </location>
</feature>
<feature type="compositionally biased region" description="Low complexity" evidence="1">
    <location>
        <begin position="253"/>
        <end position="263"/>
    </location>
</feature>
<feature type="region of interest" description="Disordered" evidence="1">
    <location>
        <begin position="1"/>
        <end position="68"/>
    </location>
</feature>
<name>A0ABN6N0P3_9BACT</name>
<accession>A0ABN6N0P3</accession>